<dbReference type="Gene3D" id="3.60.10.10">
    <property type="entry name" value="Endonuclease/exonuclease/phosphatase"/>
    <property type="match status" value="1"/>
</dbReference>
<keyword evidence="7" id="KW-0460">Magnesium</keyword>
<organism evidence="10 11">
    <name type="scientific">Chengkuizengella axinellae</name>
    <dbReference type="NCBI Taxonomy" id="3064388"/>
    <lineage>
        <taxon>Bacteria</taxon>
        <taxon>Bacillati</taxon>
        <taxon>Bacillota</taxon>
        <taxon>Bacilli</taxon>
        <taxon>Bacillales</taxon>
        <taxon>Paenibacillaceae</taxon>
        <taxon>Chengkuizengella</taxon>
    </lineage>
</organism>
<evidence type="ECO:0000256" key="6">
    <source>
        <dbReference type="ARBA" id="ARBA00022801"/>
    </source>
</evidence>
<dbReference type="GO" id="GO:0004519">
    <property type="term" value="F:endonuclease activity"/>
    <property type="evidence" value="ECO:0007669"/>
    <property type="project" value="UniProtKB-KW"/>
</dbReference>
<name>A0ABT9IXI8_9BACL</name>
<dbReference type="InterPro" id="IPR005135">
    <property type="entry name" value="Endo/exonuclease/phosphatase"/>
</dbReference>
<dbReference type="EMBL" id="JAVAMP010000002">
    <property type="protein sequence ID" value="MDP5274072.1"/>
    <property type="molecule type" value="Genomic_DNA"/>
</dbReference>
<protein>
    <submittedName>
        <fullName evidence="10">Endonuclease/exonuclease/phosphatase family protein</fullName>
    </submittedName>
</protein>
<dbReference type="InterPro" id="IPR036691">
    <property type="entry name" value="Endo/exonu/phosph_ase_sf"/>
</dbReference>
<evidence type="ECO:0000256" key="5">
    <source>
        <dbReference type="ARBA" id="ARBA00022763"/>
    </source>
</evidence>
<evidence type="ECO:0000313" key="11">
    <source>
        <dbReference type="Proteomes" id="UP001231941"/>
    </source>
</evidence>
<dbReference type="InterPro" id="IPR051547">
    <property type="entry name" value="TDP2-like"/>
</dbReference>
<evidence type="ECO:0000313" key="10">
    <source>
        <dbReference type="EMBL" id="MDP5274072.1"/>
    </source>
</evidence>
<dbReference type="Proteomes" id="UP001231941">
    <property type="component" value="Unassembled WGS sequence"/>
</dbReference>
<dbReference type="SUPFAM" id="SSF56219">
    <property type="entry name" value="DNase I-like"/>
    <property type="match status" value="1"/>
</dbReference>
<evidence type="ECO:0000256" key="8">
    <source>
        <dbReference type="ARBA" id="ARBA00023204"/>
    </source>
</evidence>
<comment type="caution">
    <text evidence="10">The sequence shown here is derived from an EMBL/GenBank/DDBJ whole genome shotgun (WGS) entry which is preliminary data.</text>
</comment>
<evidence type="ECO:0000256" key="1">
    <source>
        <dbReference type="ARBA" id="ARBA00001936"/>
    </source>
</evidence>
<keyword evidence="11" id="KW-1185">Reference proteome</keyword>
<keyword evidence="8" id="KW-0234">DNA repair</keyword>
<keyword evidence="6" id="KW-0378">Hydrolase</keyword>
<reference evidence="10 11" key="1">
    <citation type="submission" date="2023-08" db="EMBL/GenBank/DDBJ databases">
        <authorList>
            <person name="Park J.-S."/>
        </authorList>
    </citation>
    <scope>NUCLEOTIDE SEQUENCE [LARGE SCALE GENOMIC DNA]</scope>
    <source>
        <strain evidence="10 11">2205SS18-9</strain>
    </source>
</reference>
<evidence type="ECO:0000256" key="3">
    <source>
        <dbReference type="ARBA" id="ARBA00022722"/>
    </source>
</evidence>
<keyword evidence="10" id="KW-0255">Endonuclease</keyword>
<evidence type="ECO:0000256" key="4">
    <source>
        <dbReference type="ARBA" id="ARBA00022723"/>
    </source>
</evidence>
<accession>A0ABT9IXI8</accession>
<gene>
    <name evidence="10" type="ORF">Q5Y73_08140</name>
</gene>
<evidence type="ECO:0000256" key="2">
    <source>
        <dbReference type="ARBA" id="ARBA00001946"/>
    </source>
</evidence>
<sequence>MGIYKKLPLTFLTWNIYFGADLTPLINTTPQEVPKVTTEVFNQFEQTDFQERATSIAQQIKVANPQLIGLQEVAIWTVRSIVKRIETNFLTILIKELNRLGLDYSVVAMNHNFSSELPSSTGDLIGIQDRDVILAKRNAGFCFCNIQEHNYSKNLSVLVGGAPFTILRGWSSVDIIFEGQTFRLINTHLEGNSMEVRLNQAKELLDGPVKTSLPLILLGDFNSDADGPLKPTYDLFISAGFRDVWNIAGSGKGFTAFQARNLLNTISSLNERIDLILFKGNFKVLIANILGDQQVNRTPSGLWPSDHAGVVSSLRDCP</sequence>
<comment type="cofactor">
    <cofactor evidence="2">
        <name>Mg(2+)</name>
        <dbReference type="ChEBI" id="CHEBI:18420"/>
    </cofactor>
</comment>
<keyword evidence="3" id="KW-0540">Nuclease</keyword>
<dbReference type="RefSeq" id="WP_305991363.1">
    <property type="nucleotide sequence ID" value="NZ_JAVAMP010000002.1"/>
</dbReference>
<keyword evidence="4" id="KW-0479">Metal-binding</keyword>
<keyword evidence="5" id="KW-0227">DNA damage</keyword>
<feature type="domain" description="Endonuclease/exonuclease/phosphatase" evidence="9">
    <location>
        <begin position="12"/>
        <end position="307"/>
    </location>
</feature>
<evidence type="ECO:0000259" key="9">
    <source>
        <dbReference type="Pfam" id="PF03372"/>
    </source>
</evidence>
<dbReference type="PANTHER" id="PTHR15822:SF4">
    <property type="entry name" value="TYROSYL-DNA PHOSPHODIESTERASE 2"/>
    <property type="match status" value="1"/>
</dbReference>
<comment type="cofactor">
    <cofactor evidence="1">
        <name>Mn(2+)</name>
        <dbReference type="ChEBI" id="CHEBI:29035"/>
    </cofactor>
</comment>
<dbReference type="Pfam" id="PF03372">
    <property type="entry name" value="Exo_endo_phos"/>
    <property type="match status" value="1"/>
</dbReference>
<dbReference type="PANTHER" id="PTHR15822">
    <property type="entry name" value="TRAF AND TNF RECEPTOR-ASSOCIATED PROTEIN"/>
    <property type="match status" value="1"/>
</dbReference>
<evidence type="ECO:0000256" key="7">
    <source>
        <dbReference type="ARBA" id="ARBA00022842"/>
    </source>
</evidence>
<proteinExistence type="predicted"/>